<dbReference type="OrthoDB" id="1521937at2"/>
<dbReference type="RefSeq" id="WP_139457970.1">
    <property type="nucleotide sequence ID" value="NZ_VDCH01000087.1"/>
</dbReference>
<reference evidence="1 2" key="1">
    <citation type="submission" date="2019-05" db="EMBL/GenBank/DDBJ databases">
        <title>Draft Whole-Genome sequence of the green sulfur bacterium Chlorobaculum thiosulfatiphilum DSM 249.</title>
        <authorList>
            <person name="Meyer T.E."/>
            <person name="Kyndt J.A."/>
        </authorList>
    </citation>
    <scope>NUCLEOTIDE SEQUENCE [LARGE SCALE GENOMIC DNA]</scope>
    <source>
        <strain evidence="1 2">DSM 249</strain>
    </source>
</reference>
<organism evidence="1 2">
    <name type="scientific">Chlorobaculum thiosulfatiphilum</name>
    <name type="common">Chlorobium limicola f.sp. thiosulfatophilum</name>
    <dbReference type="NCBI Taxonomy" id="115852"/>
    <lineage>
        <taxon>Bacteria</taxon>
        <taxon>Pseudomonadati</taxon>
        <taxon>Chlorobiota</taxon>
        <taxon>Chlorobiia</taxon>
        <taxon>Chlorobiales</taxon>
        <taxon>Chlorobiaceae</taxon>
        <taxon>Chlorobaculum</taxon>
    </lineage>
</organism>
<dbReference type="InterPro" id="IPR001757">
    <property type="entry name" value="P_typ_ATPase"/>
</dbReference>
<dbReference type="GO" id="GO:0016020">
    <property type="term" value="C:membrane"/>
    <property type="evidence" value="ECO:0007669"/>
    <property type="project" value="InterPro"/>
</dbReference>
<dbReference type="InterPro" id="IPR036412">
    <property type="entry name" value="HAD-like_sf"/>
</dbReference>
<dbReference type="PANTHER" id="PTHR42861">
    <property type="entry name" value="CALCIUM-TRANSPORTING ATPASE"/>
    <property type="match status" value="1"/>
</dbReference>
<feature type="non-terminal residue" evidence="1">
    <location>
        <position position="76"/>
    </location>
</feature>
<gene>
    <name evidence="1" type="ORF">FGF66_12445</name>
</gene>
<dbReference type="InterPro" id="IPR023214">
    <property type="entry name" value="HAD_sf"/>
</dbReference>
<evidence type="ECO:0000313" key="2">
    <source>
        <dbReference type="Proteomes" id="UP000308271"/>
    </source>
</evidence>
<name>A0A5C4RSX1_CHLTI</name>
<evidence type="ECO:0000313" key="1">
    <source>
        <dbReference type="EMBL" id="TNJ34025.1"/>
    </source>
</evidence>
<comment type="caution">
    <text evidence="1">The sequence shown here is derived from an EMBL/GenBank/DDBJ whole genome shotgun (WGS) entry which is preliminary data.</text>
</comment>
<dbReference type="EMBL" id="VDCH01000087">
    <property type="protein sequence ID" value="TNJ34025.1"/>
    <property type="molecule type" value="Genomic_DNA"/>
</dbReference>
<dbReference type="AlphaFoldDB" id="A0A5C4RSX1"/>
<proteinExistence type="predicted"/>
<protein>
    <submittedName>
        <fullName evidence="1">HAD family hydrolase</fullName>
    </submittedName>
</protein>
<dbReference type="Proteomes" id="UP000308271">
    <property type="component" value="Unassembled WGS sequence"/>
</dbReference>
<dbReference type="PRINTS" id="PR00120">
    <property type="entry name" value="HATPASE"/>
</dbReference>
<dbReference type="PRINTS" id="PR00119">
    <property type="entry name" value="CATATPASE"/>
</dbReference>
<dbReference type="Pfam" id="PF00702">
    <property type="entry name" value="Hydrolase"/>
    <property type="match status" value="1"/>
</dbReference>
<keyword evidence="2" id="KW-1185">Reference proteome</keyword>
<feature type="non-terminal residue" evidence="1">
    <location>
        <position position="1"/>
    </location>
</feature>
<sequence>VSPEQKIRIVEAFQQEGHVVAMTGDGVNDAPALRQADIGVAMGKGGTDVAREASTMVLTDDNFASIVKAIEEGRVI</sequence>
<accession>A0A5C4RSX1</accession>
<dbReference type="GO" id="GO:0016887">
    <property type="term" value="F:ATP hydrolysis activity"/>
    <property type="evidence" value="ECO:0007669"/>
    <property type="project" value="InterPro"/>
</dbReference>
<dbReference type="NCBIfam" id="TIGR01494">
    <property type="entry name" value="ATPase_P-type"/>
    <property type="match status" value="1"/>
</dbReference>
<dbReference type="GO" id="GO:0005524">
    <property type="term" value="F:ATP binding"/>
    <property type="evidence" value="ECO:0007669"/>
    <property type="project" value="InterPro"/>
</dbReference>
<keyword evidence="1" id="KW-0378">Hydrolase</keyword>
<dbReference type="Gene3D" id="3.40.50.1000">
    <property type="entry name" value="HAD superfamily/HAD-like"/>
    <property type="match status" value="1"/>
</dbReference>
<dbReference type="SUPFAM" id="SSF56784">
    <property type="entry name" value="HAD-like"/>
    <property type="match status" value="1"/>
</dbReference>